<organism evidence="1">
    <name type="scientific">Podoviridae sp. cthau23</name>
    <dbReference type="NCBI Taxonomy" id="2825268"/>
    <lineage>
        <taxon>Viruses</taxon>
        <taxon>Duplodnaviria</taxon>
        <taxon>Heunggongvirae</taxon>
        <taxon>Uroviricota</taxon>
        <taxon>Caudoviricetes</taxon>
    </lineage>
</organism>
<evidence type="ECO:0000313" key="1">
    <source>
        <dbReference type="EMBL" id="DAF90291.1"/>
    </source>
</evidence>
<proteinExistence type="predicted"/>
<accession>A0A8S5U755</accession>
<protein>
    <submittedName>
        <fullName evidence="1">Uncharacterized protein</fullName>
    </submittedName>
</protein>
<reference evidence="1" key="1">
    <citation type="journal article" date="2021" name="Proc. Natl. Acad. Sci. U.S.A.">
        <title>A Catalog of Tens of Thousands of Viruses from Human Metagenomes Reveals Hidden Associations with Chronic Diseases.</title>
        <authorList>
            <person name="Tisza M.J."/>
            <person name="Buck C.B."/>
        </authorList>
    </citation>
    <scope>NUCLEOTIDE SEQUENCE</scope>
    <source>
        <strain evidence="1">Cthau23</strain>
    </source>
</reference>
<sequence length="67" mass="7836">MYKIYDPEQVLEAVGYANPRYSADYEYLKGFNAGINHFERILNQYSREVKLKDGKKSGALRQESKDE</sequence>
<name>A0A8S5U755_9CAUD</name>
<dbReference type="EMBL" id="BK016024">
    <property type="protein sequence ID" value="DAF90291.1"/>
    <property type="molecule type" value="Genomic_DNA"/>
</dbReference>